<dbReference type="Gene3D" id="3.40.50.300">
    <property type="entry name" value="P-loop containing nucleotide triphosphate hydrolases"/>
    <property type="match status" value="1"/>
</dbReference>
<feature type="repeat" description="ANK" evidence="2">
    <location>
        <begin position="982"/>
        <end position="1014"/>
    </location>
</feature>
<feature type="domain" description="GPI inositol-deacylase winged helix" evidence="3">
    <location>
        <begin position="435"/>
        <end position="519"/>
    </location>
</feature>
<dbReference type="Pfam" id="PF22939">
    <property type="entry name" value="WHD_GPIID"/>
    <property type="match status" value="1"/>
</dbReference>
<dbReference type="SUPFAM" id="SSF52540">
    <property type="entry name" value="P-loop containing nucleoside triphosphate hydrolases"/>
    <property type="match status" value="1"/>
</dbReference>
<feature type="repeat" description="ANK" evidence="2">
    <location>
        <begin position="841"/>
        <end position="873"/>
    </location>
</feature>
<gene>
    <name evidence="5" type="ORF">SLS58_001646</name>
</gene>
<feature type="repeat" description="ANK" evidence="2">
    <location>
        <begin position="727"/>
        <end position="759"/>
    </location>
</feature>
<feature type="repeat" description="ANK" evidence="2">
    <location>
        <begin position="949"/>
        <end position="981"/>
    </location>
</feature>
<dbReference type="PANTHER" id="PTHR10039">
    <property type="entry name" value="AMELOGENIN"/>
    <property type="match status" value="1"/>
</dbReference>
<keyword evidence="2" id="KW-0040">ANK repeat</keyword>
<dbReference type="EMBL" id="JAKEKT020000006">
    <property type="protein sequence ID" value="KAL1649589.1"/>
    <property type="molecule type" value="Genomic_DNA"/>
</dbReference>
<dbReference type="Gene3D" id="1.25.40.20">
    <property type="entry name" value="Ankyrin repeat-containing domain"/>
    <property type="match status" value="1"/>
</dbReference>
<evidence type="ECO:0000259" key="3">
    <source>
        <dbReference type="Pfam" id="PF22939"/>
    </source>
</evidence>
<dbReference type="InterPro" id="IPR036770">
    <property type="entry name" value="Ankyrin_rpt-contain_sf"/>
</dbReference>
<sequence length="1226" mass="137705">MEHNLRKFEASLTKTGMRSFTMRLRKSFKKVDYGIIVSKEVRKLRARISEQLQELQLNMNLDALTMISGLDSNISGLSTGISGFSTDISGLSTDISGLSTGISSLSTNILNGVEDQLKTQSAQTTLVQQQNLRREVLAWLRPVMSFQTKYNDSIGEILPGSCDWILARQEYNDWLRATSSGDKTLLWVTGIPGAGKTTIATRVIETLRQHHQVAYFYCEARTESSLRASNIMSTLAWQLLKENPQCLDEVSGIYDTGAEPHLASMQATLETLLRQIPKALVVVDGIDECQRKERADLCKSLMCLYPLGNVILFSRDLEDIKDGLTTVDQARRRPSRLDIREEDTHSDIESFISHELAKLSEIDDEGRTQLAQALQSRAQGMFLWVDLMIKHLKNGWVDSDDYLEVIERMPQDLDELYARILQSVCSESATMEMDRLRSKVILQWLVCAQRPLTLLEISVASKVTTEEPRIRRPILFGPKQLKRHIRRLTGPIVRISDTTSIARVSLVHATAKDFLLRSNSSDRPFAELLVNARTANTFIARTCLIYLCYENIEFPPFSVHVQPDGHIGDTWESLDSKFEKYCEQYPLLQYAALHWSDHFETSDGNKELCQILSRFCTSESNTIRWLQIYLRKRGDRGSFRSSSGLNDLRRFESCRALLIGNPSWYESWLRRLKGPSHGRFERWQRFMASGNANDFLPPLHVAAFFDFHHFLDRLLQDGANANERSIELQTPLHLAARGDSVESGKILIRRGADINATGWASNTPLSWAIDVECNTSWSKSGPFDMVDVLLDAGADATLTQDRLPPLHRACDTNIPDDPFLLNVVRSILLHGADKFIDGHQDSDPPLANAAASGAQALVKLLLDFGANPDGGTTANGLRRPSRYPLLAAAKRTANVDVISLLLDAGADANCRGPDRRNALHYCVKNCRKPLGAVGLLLSAGTDVNAQATDGSLPLHDAVAENNLDMAKALIKHGSSLDVEDVIGLTPLTLAIEIGCFEAADFLIEAGASVNGRTWQLLPTGNGHFEVSHHDRDTYWPQTLRDCFEVYWIIRSKLSTTSRDAFPRSAVVNILDTAGYWLRSTYSRADLEEYDQERAALGIPYILSDPLEGRARHPVREVTIVTRSHDQGWSDYQEHHGTYSQSYTWFEIAIQKPGGRWVEVEESEKKFVYNVHASDRTRQHCVVFRGRGWIDLLEPGDRIGVVPQAVYLVWVNFVESVSIHVMTSFIA</sequence>
<feature type="domain" description="Nephrocystin 3-like N-terminal" evidence="4">
    <location>
        <begin position="160"/>
        <end position="301"/>
    </location>
</feature>
<proteinExistence type="predicted"/>
<evidence type="ECO:0000313" key="6">
    <source>
        <dbReference type="Proteomes" id="UP001521184"/>
    </source>
</evidence>
<dbReference type="SMART" id="SM00248">
    <property type="entry name" value="ANK"/>
    <property type="match status" value="9"/>
</dbReference>
<name>A0ABR3U2A6_9PEZI</name>
<dbReference type="PROSITE" id="PS50088">
    <property type="entry name" value="ANK_REPEAT"/>
    <property type="match status" value="4"/>
</dbReference>
<protein>
    <recommendedName>
        <fullName evidence="7">Ankyrin repeat protein</fullName>
    </recommendedName>
</protein>
<keyword evidence="1" id="KW-0677">Repeat</keyword>
<comment type="caution">
    <text evidence="5">The sequence shown here is derived from an EMBL/GenBank/DDBJ whole genome shotgun (WGS) entry which is preliminary data.</text>
</comment>
<keyword evidence="6" id="KW-1185">Reference proteome</keyword>
<dbReference type="InterPro" id="IPR054471">
    <property type="entry name" value="GPIID_WHD"/>
</dbReference>
<accession>A0ABR3U2A6</accession>
<evidence type="ECO:0000256" key="1">
    <source>
        <dbReference type="ARBA" id="ARBA00022737"/>
    </source>
</evidence>
<dbReference type="Proteomes" id="UP001521184">
    <property type="component" value="Unassembled WGS sequence"/>
</dbReference>
<dbReference type="InterPro" id="IPR002110">
    <property type="entry name" value="Ankyrin_rpt"/>
</dbReference>
<dbReference type="SUPFAM" id="SSF48403">
    <property type="entry name" value="Ankyrin repeat"/>
    <property type="match status" value="1"/>
</dbReference>
<organism evidence="5 6">
    <name type="scientific">Diplodia intermedia</name>
    <dbReference type="NCBI Taxonomy" id="856260"/>
    <lineage>
        <taxon>Eukaryota</taxon>
        <taxon>Fungi</taxon>
        <taxon>Dikarya</taxon>
        <taxon>Ascomycota</taxon>
        <taxon>Pezizomycotina</taxon>
        <taxon>Dothideomycetes</taxon>
        <taxon>Dothideomycetes incertae sedis</taxon>
        <taxon>Botryosphaeriales</taxon>
        <taxon>Botryosphaeriaceae</taxon>
        <taxon>Diplodia</taxon>
    </lineage>
</organism>
<dbReference type="Pfam" id="PF12796">
    <property type="entry name" value="Ank_2"/>
    <property type="match status" value="2"/>
</dbReference>
<evidence type="ECO:0000256" key="2">
    <source>
        <dbReference type="PROSITE-ProRule" id="PRU00023"/>
    </source>
</evidence>
<dbReference type="InterPro" id="IPR056884">
    <property type="entry name" value="NPHP3-like_N"/>
</dbReference>
<dbReference type="PROSITE" id="PS50297">
    <property type="entry name" value="ANK_REP_REGION"/>
    <property type="match status" value="3"/>
</dbReference>
<evidence type="ECO:0000313" key="5">
    <source>
        <dbReference type="EMBL" id="KAL1649589.1"/>
    </source>
</evidence>
<evidence type="ECO:0000259" key="4">
    <source>
        <dbReference type="Pfam" id="PF24883"/>
    </source>
</evidence>
<evidence type="ECO:0008006" key="7">
    <source>
        <dbReference type="Google" id="ProtNLM"/>
    </source>
</evidence>
<reference evidence="5 6" key="1">
    <citation type="journal article" date="2023" name="Plant Dis.">
        <title>First Report of Diplodia intermedia Causing Canker and Dieback Diseases on Apple Trees in Canada.</title>
        <authorList>
            <person name="Ellouze W."/>
            <person name="Ilyukhin E."/>
            <person name="Sulman M."/>
            <person name="Ali S."/>
        </authorList>
    </citation>
    <scope>NUCLEOTIDE SEQUENCE [LARGE SCALE GENOMIC DNA]</scope>
    <source>
        <strain evidence="5 6">M45-28</strain>
    </source>
</reference>
<dbReference type="InterPro" id="IPR027417">
    <property type="entry name" value="P-loop_NTPase"/>
</dbReference>
<dbReference type="Pfam" id="PF24883">
    <property type="entry name" value="NPHP3_N"/>
    <property type="match status" value="1"/>
</dbReference>
<dbReference type="PANTHER" id="PTHR10039:SF14">
    <property type="entry name" value="NACHT DOMAIN-CONTAINING PROTEIN"/>
    <property type="match status" value="1"/>
</dbReference>